<proteinExistence type="predicted"/>
<dbReference type="RefSeq" id="WP_156032198.1">
    <property type="nucleotide sequence ID" value="NZ_CP083439.1"/>
</dbReference>
<gene>
    <name evidence="1" type="ORF">KYT88_01760</name>
</gene>
<evidence type="ECO:0000313" key="2">
    <source>
        <dbReference type="Proteomes" id="UP001649473"/>
    </source>
</evidence>
<evidence type="ECO:0000313" key="1">
    <source>
        <dbReference type="EMBL" id="UKF25450.1"/>
    </source>
</evidence>
<protein>
    <submittedName>
        <fullName evidence="1">Uncharacterized protein</fullName>
    </submittedName>
</protein>
<name>A0ABY3T892_9MICO</name>
<sequence>MAVEADVLAPDGEQLDKARSTAPAVAAAYSFVMVIDIPSWIGVRGDPTSEPPV</sequence>
<dbReference type="Proteomes" id="UP001649473">
    <property type="component" value="Chromosome"/>
</dbReference>
<keyword evidence="2" id="KW-1185">Reference proteome</keyword>
<accession>A0ABY3T892</accession>
<reference evidence="2" key="1">
    <citation type="submission" date="2024-08" db="EMBL/GenBank/DDBJ databases">
        <title>Description of the novel species Clavibacter lycopersicum isolated from tomato seeds.</title>
        <authorList>
            <person name="Arizala E.D."/>
            <person name="Dobhal S."/>
            <person name="Alvarez A."/>
            <person name="Arif M."/>
        </authorList>
    </citation>
    <scope>NUCLEOTIDE SEQUENCE [LARGE SCALE GENOMIC DNA]</scope>
    <source>
        <strain evidence="2">A6099</strain>
    </source>
</reference>
<dbReference type="EMBL" id="CP083439">
    <property type="protein sequence ID" value="UKF25450.1"/>
    <property type="molecule type" value="Genomic_DNA"/>
</dbReference>
<organism evidence="1 2">
    <name type="scientific">Clavibacter seminis</name>
    <dbReference type="NCBI Taxonomy" id="2860285"/>
    <lineage>
        <taxon>Bacteria</taxon>
        <taxon>Bacillati</taxon>
        <taxon>Actinomycetota</taxon>
        <taxon>Actinomycetes</taxon>
        <taxon>Micrococcales</taxon>
        <taxon>Microbacteriaceae</taxon>
        <taxon>Clavibacter</taxon>
    </lineage>
</organism>